<reference evidence="2" key="1">
    <citation type="journal article" date="2021" name="PeerJ">
        <title>Extensive microbial diversity within the chicken gut microbiome revealed by metagenomics and culture.</title>
        <authorList>
            <person name="Gilroy R."/>
            <person name="Ravi A."/>
            <person name="Getino M."/>
            <person name="Pursley I."/>
            <person name="Horton D.L."/>
            <person name="Alikhan N.F."/>
            <person name="Baker D."/>
            <person name="Gharbi K."/>
            <person name="Hall N."/>
            <person name="Watson M."/>
            <person name="Adriaenssens E.M."/>
            <person name="Foster-Nyarko E."/>
            <person name="Jarju S."/>
            <person name="Secka A."/>
            <person name="Antonio M."/>
            <person name="Oren A."/>
            <person name="Chaudhuri R.R."/>
            <person name="La Ragione R."/>
            <person name="Hildebrand F."/>
            <person name="Pallen M.J."/>
        </authorList>
    </citation>
    <scope>NUCLEOTIDE SEQUENCE</scope>
    <source>
        <strain evidence="2">ChiW19-954</strain>
    </source>
</reference>
<gene>
    <name evidence="2" type="ORF">H9758_07505</name>
</gene>
<dbReference type="EMBL" id="DWWO01000096">
    <property type="protein sequence ID" value="HJC34423.1"/>
    <property type="molecule type" value="Genomic_DNA"/>
</dbReference>
<organism evidence="2 3">
    <name type="scientific">Candidatus Mediterraneibacter faecipullorum</name>
    <dbReference type="NCBI Taxonomy" id="2838670"/>
    <lineage>
        <taxon>Bacteria</taxon>
        <taxon>Bacillati</taxon>
        <taxon>Bacillota</taxon>
        <taxon>Clostridia</taxon>
        <taxon>Lachnospirales</taxon>
        <taxon>Lachnospiraceae</taxon>
        <taxon>Mediterraneibacter</taxon>
    </lineage>
</organism>
<accession>A0A9D2SST7</accession>
<evidence type="ECO:0000256" key="1">
    <source>
        <dbReference type="SAM" id="Phobius"/>
    </source>
</evidence>
<feature type="transmembrane region" description="Helical" evidence="1">
    <location>
        <begin position="55"/>
        <end position="76"/>
    </location>
</feature>
<protein>
    <submittedName>
        <fullName evidence="2">Uncharacterized protein</fullName>
    </submittedName>
</protein>
<reference evidence="2" key="2">
    <citation type="submission" date="2021-04" db="EMBL/GenBank/DDBJ databases">
        <authorList>
            <person name="Gilroy R."/>
        </authorList>
    </citation>
    <scope>NUCLEOTIDE SEQUENCE</scope>
    <source>
        <strain evidence="2">ChiW19-954</strain>
    </source>
</reference>
<feature type="transmembrane region" description="Helical" evidence="1">
    <location>
        <begin position="148"/>
        <end position="171"/>
    </location>
</feature>
<evidence type="ECO:0000313" key="3">
    <source>
        <dbReference type="Proteomes" id="UP000823890"/>
    </source>
</evidence>
<keyword evidence="1" id="KW-0472">Membrane</keyword>
<sequence length="213" mass="24379">MTVDSMLIEYGELRSEIRGCMQLQCTLLTLFVTAIGIVFALLFKTDGNDITDGMTIQSVGLCLIPGISAFCGVLWLDQVFRQIRIDSYIYELEERVNRILKTQSTVLDHEYYPALYWEHCVNQQNTNVSDSGILSRLKLHLNYINPNLIYYYIGLMVFALVPVISWILVYQQVGLTFGVWSILGALFFVCYVIFATIDVVAIIKSRNYDKNNE</sequence>
<comment type="caution">
    <text evidence="2">The sequence shown here is derived from an EMBL/GenBank/DDBJ whole genome shotgun (WGS) entry which is preliminary data.</text>
</comment>
<dbReference type="AlphaFoldDB" id="A0A9D2SST7"/>
<proteinExistence type="predicted"/>
<feature type="transmembrane region" description="Helical" evidence="1">
    <location>
        <begin position="177"/>
        <end position="203"/>
    </location>
</feature>
<dbReference type="Proteomes" id="UP000823890">
    <property type="component" value="Unassembled WGS sequence"/>
</dbReference>
<keyword evidence="1" id="KW-0812">Transmembrane</keyword>
<name>A0A9D2SST7_9FIRM</name>
<keyword evidence="1" id="KW-1133">Transmembrane helix</keyword>
<evidence type="ECO:0000313" key="2">
    <source>
        <dbReference type="EMBL" id="HJC34423.1"/>
    </source>
</evidence>
<feature type="transmembrane region" description="Helical" evidence="1">
    <location>
        <begin position="21"/>
        <end position="43"/>
    </location>
</feature>